<dbReference type="PRINTS" id="PR00950">
    <property type="entry name" value="TYPE3IMSPROT"/>
</dbReference>
<evidence type="ECO:0000313" key="5">
    <source>
        <dbReference type="Proteomes" id="UP000184085"/>
    </source>
</evidence>
<dbReference type="Proteomes" id="UP000184085">
    <property type="component" value="Unassembled WGS sequence"/>
</dbReference>
<dbReference type="AlphaFoldDB" id="A0A1M4N5Z3"/>
<proteinExistence type="inferred from homology"/>
<evidence type="ECO:0000256" key="2">
    <source>
        <dbReference type="SAM" id="MobiDB-lite"/>
    </source>
</evidence>
<accession>A0A1M4N5Z3</accession>
<dbReference type="GO" id="GO:0005886">
    <property type="term" value="C:plasma membrane"/>
    <property type="evidence" value="ECO:0007669"/>
    <property type="project" value="TreeGrafter"/>
</dbReference>
<dbReference type="PANTHER" id="PTHR30531:SF14">
    <property type="entry name" value="SURFACE PRESENTATION OF ANTIGENS PROTEIN SPAS"/>
    <property type="match status" value="1"/>
</dbReference>
<feature type="transmembrane region" description="Helical" evidence="3">
    <location>
        <begin position="31"/>
        <end position="48"/>
    </location>
</feature>
<keyword evidence="3" id="KW-0812">Transmembrane</keyword>
<keyword evidence="3" id="KW-0472">Membrane</keyword>
<dbReference type="EMBL" id="FMJB01000064">
    <property type="protein sequence ID" value="SCM69454.1"/>
    <property type="molecule type" value="Genomic_DNA"/>
</dbReference>
<keyword evidence="3" id="KW-1133">Transmembrane helix</keyword>
<dbReference type="InterPro" id="IPR029025">
    <property type="entry name" value="T3SS_substrate_exporter_C"/>
</dbReference>
<feature type="transmembrane region" description="Helical" evidence="3">
    <location>
        <begin position="132"/>
        <end position="158"/>
    </location>
</feature>
<dbReference type="PANTHER" id="PTHR30531">
    <property type="entry name" value="FLAGELLAR BIOSYNTHETIC PROTEIN FLHB"/>
    <property type="match status" value="1"/>
</dbReference>
<dbReference type="SUPFAM" id="SSF160544">
    <property type="entry name" value="EscU C-terminal domain-like"/>
    <property type="match status" value="1"/>
</dbReference>
<dbReference type="Gene3D" id="3.40.1690.10">
    <property type="entry name" value="secretion proteins EscU"/>
    <property type="match status" value="1"/>
</dbReference>
<gene>
    <name evidence="4" type="ORF">KARMA_3693</name>
</gene>
<evidence type="ECO:0000313" key="4">
    <source>
        <dbReference type="EMBL" id="SCM69454.1"/>
    </source>
</evidence>
<feature type="region of interest" description="Disordered" evidence="2">
    <location>
        <begin position="1"/>
        <end position="23"/>
    </location>
</feature>
<dbReference type="RefSeq" id="WP_072709051.1">
    <property type="nucleotide sequence ID" value="NZ_FMJB01000064.1"/>
</dbReference>
<evidence type="ECO:0000256" key="3">
    <source>
        <dbReference type="SAM" id="Phobius"/>
    </source>
</evidence>
<feature type="transmembrane region" description="Helical" evidence="3">
    <location>
        <begin position="55"/>
        <end position="72"/>
    </location>
</feature>
<protein>
    <recommendedName>
        <fullName evidence="6">Flagellar biosynthesis protein FlhB</fullName>
    </recommendedName>
</protein>
<dbReference type="Pfam" id="PF01312">
    <property type="entry name" value="Bac_export_2"/>
    <property type="match status" value="1"/>
</dbReference>
<dbReference type="Gene3D" id="6.10.250.2080">
    <property type="match status" value="1"/>
</dbReference>
<sequence>MADQDQKKHAASAQKLDRLRKDGKVPESPDLIASISLIILALGFFGASGSLGQSILRVFGVFLAYTGAPLEIGGVMTATFWVMSLLFLVAVVGVLLVGFLLKGWNPRSENLSLKWDRINPLKNATQKYGTKGLITFAVSFGKMFAVSCLGAVITLLFIDDLQISRGLEGHIWLAAQGLKRLILICALIFVLFGGIDFLIKRNAFLTENKMTDQEVKDEHKDNEGTPEVKQKRRQRAYEISSSRMMQDVAEADVLIVNPVHIAVALKWTREKGTAPMCIAKGQDLVAQNLKAIAIENAVPVHQDIPTARAIHSVCDVGEEIPPDLYAAVAIAIRFADGVREQARKSPFGGTS</sequence>
<feature type="compositionally biased region" description="Basic and acidic residues" evidence="2">
    <location>
        <begin position="212"/>
        <end position="229"/>
    </location>
</feature>
<name>A0A1M4N5Z3_9RHOB</name>
<comment type="similarity">
    <text evidence="1">Belongs to the type III secretion exporter family.</text>
</comment>
<reference evidence="5" key="1">
    <citation type="submission" date="2016-09" db="EMBL/GenBank/DDBJ databases">
        <authorList>
            <person name="Wibberg D."/>
        </authorList>
    </citation>
    <scope>NUCLEOTIDE SEQUENCE [LARGE SCALE GENOMIC DNA]</scope>
</reference>
<feature type="transmembrane region" description="Helical" evidence="3">
    <location>
        <begin position="178"/>
        <end position="199"/>
    </location>
</feature>
<evidence type="ECO:0008006" key="6">
    <source>
        <dbReference type="Google" id="ProtNLM"/>
    </source>
</evidence>
<feature type="region of interest" description="Disordered" evidence="2">
    <location>
        <begin position="212"/>
        <end position="233"/>
    </location>
</feature>
<dbReference type="GO" id="GO:0009306">
    <property type="term" value="P:protein secretion"/>
    <property type="evidence" value="ECO:0007669"/>
    <property type="project" value="InterPro"/>
</dbReference>
<keyword evidence="5" id="KW-1185">Reference proteome</keyword>
<dbReference type="InterPro" id="IPR006135">
    <property type="entry name" value="T3SS_substrate_exporter"/>
</dbReference>
<evidence type="ECO:0000256" key="1">
    <source>
        <dbReference type="ARBA" id="ARBA00010690"/>
    </source>
</evidence>
<organism evidence="4 5">
    <name type="scientific">Donghicola eburneus</name>
    <dbReference type="NCBI Taxonomy" id="393278"/>
    <lineage>
        <taxon>Bacteria</taxon>
        <taxon>Pseudomonadati</taxon>
        <taxon>Pseudomonadota</taxon>
        <taxon>Alphaproteobacteria</taxon>
        <taxon>Rhodobacterales</taxon>
        <taxon>Roseobacteraceae</taxon>
        <taxon>Donghicola</taxon>
    </lineage>
</organism>
<feature type="transmembrane region" description="Helical" evidence="3">
    <location>
        <begin position="78"/>
        <end position="101"/>
    </location>
</feature>